<dbReference type="Proteomes" id="UP000094379">
    <property type="component" value="Unassembled WGS sequence"/>
</dbReference>
<dbReference type="CDD" id="cd14797">
    <property type="entry name" value="DUF302"/>
    <property type="match status" value="1"/>
</dbReference>
<comment type="caution">
    <text evidence="2">The sequence shown here is derived from an EMBL/GenBank/DDBJ whole genome shotgun (WGS) entry which is preliminary data.</text>
</comment>
<gene>
    <name evidence="2" type="ORF">A9E74_02816</name>
</gene>
<keyword evidence="3" id="KW-1185">Reference proteome</keyword>
<evidence type="ECO:0000313" key="3">
    <source>
        <dbReference type="Proteomes" id="UP000094379"/>
    </source>
</evidence>
<evidence type="ECO:0000259" key="1">
    <source>
        <dbReference type="Pfam" id="PF03625"/>
    </source>
</evidence>
<dbReference type="Gene3D" id="3.30.310.70">
    <property type="entry name" value="TT1751-like domain"/>
    <property type="match status" value="1"/>
</dbReference>
<sequence>MFMTLIDHLKIPGILISSVFFIIACQSANTNRIIEKNSPYSYQETLENLDIAISEFNYRIIHKSEIGSAIQERGDEDFPLSVVISFCNITYAKQMMLINEQLINDMPCIITVRESETGVIIGTRLMDEKVADKEQAEFAAKINDNLIK</sequence>
<dbReference type="AlphaFoldDB" id="A0A1E3GN38"/>
<proteinExistence type="predicted"/>
<dbReference type="EMBL" id="MCRI01000090">
    <property type="protein sequence ID" value="ODN65385.1"/>
    <property type="molecule type" value="Genomic_DNA"/>
</dbReference>
<reference evidence="2 3" key="1">
    <citation type="submission" date="2016-07" db="EMBL/GenBank/DDBJ databases">
        <title>Draft Genome Sequence of Methylophaga muralis Bur 1.</title>
        <authorList>
            <person name="Vasilenko O.V."/>
            <person name="Doronina N.V."/>
            <person name="Shmareva M.N."/>
            <person name="Tarlachkov S.V."/>
            <person name="Mustakhimov I."/>
            <person name="Trotsenko Y.A."/>
        </authorList>
    </citation>
    <scope>NUCLEOTIDE SEQUENCE [LARGE SCALE GENOMIC DNA]</scope>
    <source>
        <strain evidence="2 3">Bur 1</strain>
    </source>
</reference>
<accession>A0A1E3GN38</accession>
<name>A0A1E3GN38_9GAMM</name>
<evidence type="ECO:0000313" key="2">
    <source>
        <dbReference type="EMBL" id="ODN65385.1"/>
    </source>
</evidence>
<dbReference type="Pfam" id="PF03625">
    <property type="entry name" value="DUF302"/>
    <property type="match status" value="1"/>
</dbReference>
<protein>
    <recommendedName>
        <fullName evidence="1">DUF302 domain-containing protein</fullName>
    </recommendedName>
</protein>
<feature type="domain" description="DUF302" evidence="1">
    <location>
        <begin position="69"/>
        <end position="121"/>
    </location>
</feature>
<dbReference type="InterPro" id="IPR005180">
    <property type="entry name" value="DUF302"/>
</dbReference>
<dbReference type="SUPFAM" id="SSF103247">
    <property type="entry name" value="TT1751-like"/>
    <property type="match status" value="1"/>
</dbReference>
<dbReference type="InterPro" id="IPR035923">
    <property type="entry name" value="TT1751-like_sf"/>
</dbReference>
<organism evidence="2 3">
    <name type="scientific">Methylophaga muralis</name>
    <dbReference type="NCBI Taxonomy" id="291169"/>
    <lineage>
        <taxon>Bacteria</taxon>
        <taxon>Pseudomonadati</taxon>
        <taxon>Pseudomonadota</taxon>
        <taxon>Gammaproteobacteria</taxon>
        <taxon>Thiotrichales</taxon>
        <taxon>Piscirickettsiaceae</taxon>
        <taxon>Methylophaga</taxon>
    </lineage>
</organism>